<dbReference type="PANTHER" id="PTHR12217">
    <property type="entry name" value="EUKARYOTIC TRANSLATION INITIATION FACTOR 2D"/>
    <property type="match status" value="1"/>
</dbReference>
<evidence type="ECO:0000313" key="4">
    <source>
        <dbReference type="Proteomes" id="UP000472270"/>
    </source>
</evidence>
<dbReference type="Ensembl" id="ENSSRHT00000026652.1">
    <property type="protein sequence ID" value="ENSSRHP00000025879.1"/>
    <property type="gene ID" value="ENSSRHG00000013559.1"/>
</dbReference>
<dbReference type="InterPro" id="IPR048247">
    <property type="entry name" value="eIF2D_N"/>
</dbReference>
<dbReference type="Gene3D" id="3.10.400.20">
    <property type="match status" value="1"/>
</dbReference>
<dbReference type="InterPro" id="IPR041366">
    <property type="entry name" value="Pre-PUA"/>
</dbReference>
<reference evidence="3" key="1">
    <citation type="submission" date="2025-08" db="UniProtKB">
        <authorList>
            <consortium name="Ensembl"/>
        </authorList>
    </citation>
    <scope>IDENTIFICATION</scope>
</reference>
<feature type="domain" description="Eukaryotic translation initiation factor 2D-like PUA RNA-binding" evidence="2">
    <location>
        <begin position="119"/>
        <end position="164"/>
    </location>
</feature>
<evidence type="ECO:0000313" key="3">
    <source>
        <dbReference type="Ensembl" id="ENSSRHP00000025879.1"/>
    </source>
</evidence>
<protein>
    <submittedName>
        <fullName evidence="3">Uncharacterized protein</fullName>
    </submittedName>
</protein>
<dbReference type="GO" id="GO:0003743">
    <property type="term" value="F:translation initiation factor activity"/>
    <property type="evidence" value="ECO:0007669"/>
    <property type="project" value="InterPro"/>
</dbReference>
<dbReference type="Pfam" id="PF17832">
    <property type="entry name" value="Pre-PUA"/>
    <property type="match status" value="1"/>
</dbReference>
<evidence type="ECO:0000259" key="2">
    <source>
        <dbReference type="Pfam" id="PF26292"/>
    </source>
</evidence>
<organism evidence="3 4">
    <name type="scientific">Sinocyclocheilus rhinocerous</name>
    <dbReference type="NCBI Taxonomy" id="307959"/>
    <lineage>
        <taxon>Eukaryota</taxon>
        <taxon>Metazoa</taxon>
        <taxon>Chordata</taxon>
        <taxon>Craniata</taxon>
        <taxon>Vertebrata</taxon>
        <taxon>Euteleostomi</taxon>
        <taxon>Actinopterygii</taxon>
        <taxon>Neopterygii</taxon>
        <taxon>Teleostei</taxon>
        <taxon>Ostariophysi</taxon>
        <taxon>Cypriniformes</taxon>
        <taxon>Cyprinidae</taxon>
        <taxon>Cyprininae</taxon>
        <taxon>Sinocyclocheilus</taxon>
    </lineage>
</organism>
<name>A0A673HFL3_9TELE</name>
<dbReference type="PROSITE" id="PS50890">
    <property type="entry name" value="PUA"/>
    <property type="match status" value="1"/>
</dbReference>
<dbReference type="GO" id="GO:0001731">
    <property type="term" value="P:formation of translation preinitiation complex"/>
    <property type="evidence" value="ECO:0007669"/>
    <property type="project" value="InterPro"/>
</dbReference>
<dbReference type="CDD" id="cd11610">
    <property type="entry name" value="eIF2D_N"/>
    <property type="match status" value="1"/>
</dbReference>
<reference evidence="3" key="2">
    <citation type="submission" date="2025-09" db="UniProtKB">
        <authorList>
            <consortium name="Ensembl"/>
        </authorList>
    </citation>
    <scope>IDENTIFICATION</scope>
</reference>
<dbReference type="PANTHER" id="PTHR12217:SF4">
    <property type="entry name" value="EUKARYOTIC TRANSLATION INITIATION FACTOR 2D"/>
    <property type="match status" value="1"/>
</dbReference>
<dbReference type="InterPro" id="IPR039757">
    <property type="entry name" value="EIF2D"/>
</dbReference>
<feature type="domain" description="Pre-PUA" evidence="1">
    <location>
        <begin position="7"/>
        <end position="87"/>
    </location>
</feature>
<keyword evidence="4" id="KW-1185">Reference proteome</keyword>
<dbReference type="Proteomes" id="UP000472270">
    <property type="component" value="Unassembled WGS sequence"/>
</dbReference>
<sequence length="166" mass="18601">DVCKSVCVNSNTFIKGSDRRKLRADISAAFPSLSAEDLNELIPNKDELNIGKIYAHKGDAVTLYIRHKNPIFFQLEKQVMYTLWQYPTMLPVFVTWPLPCKCAQLCCTKNVVLFYVTGNITFVAKSTLYKAPVAIGTAAVSSAEMRNSGMKGKGVNILHTYMDQLW</sequence>
<proteinExistence type="predicted"/>
<dbReference type="Pfam" id="PF26292">
    <property type="entry name" value="PUA_elF2D"/>
    <property type="match status" value="1"/>
</dbReference>
<dbReference type="AlphaFoldDB" id="A0A673HFL3"/>
<evidence type="ECO:0000259" key="1">
    <source>
        <dbReference type="Pfam" id="PF17832"/>
    </source>
</evidence>
<dbReference type="InterPro" id="IPR048248">
    <property type="entry name" value="PUA_eIF2d-like"/>
</dbReference>
<accession>A0A673HFL3</accession>